<evidence type="ECO:0000313" key="2">
    <source>
        <dbReference type="EMBL" id="GIL39052.1"/>
    </source>
</evidence>
<name>A0A8S8XAH6_9PROT</name>
<sequence length="61" mass="6727">MVSIRQASDAVLRTRDANVARTAAPSMRRERVTLRVAVLVILVLSIASWQLVVWGLRALGL</sequence>
<protein>
    <submittedName>
        <fullName evidence="2">Uncharacterized protein</fullName>
    </submittedName>
</protein>
<dbReference type="Proteomes" id="UP000681075">
    <property type="component" value="Unassembled WGS sequence"/>
</dbReference>
<proteinExistence type="predicted"/>
<keyword evidence="3" id="KW-1185">Reference proteome</keyword>
<dbReference type="RefSeq" id="WP_420242151.1">
    <property type="nucleotide sequence ID" value="NZ_BOPV01000001.1"/>
</dbReference>
<evidence type="ECO:0000256" key="1">
    <source>
        <dbReference type="SAM" id="Phobius"/>
    </source>
</evidence>
<gene>
    <name evidence="2" type="ORF">TMPK1_12890</name>
</gene>
<feature type="transmembrane region" description="Helical" evidence="1">
    <location>
        <begin position="36"/>
        <end position="56"/>
    </location>
</feature>
<accession>A0A8S8XAH6</accession>
<reference evidence="2" key="1">
    <citation type="submission" date="2021-02" db="EMBL/GenBank/DDBJ databases">
        <title>Genome sequence of Rhodospirillales sp. strain TMPK1 isolated from soil.</title>
        <authorList>
            <person name="Nakai R."/>
            <person name="Kusada H."/>
            <person name="Tamaki H."/>
        </authorList>
    </citation>
    <scope>NUCLEOTIDE SEQUENCE</scope>
    <source>
        <strain evidence="2">TMPK1</strain>
    </source>
</reference>
<comment type="caution">
    <text evidence="2">The sequence shown here is derived from an EMBL/GenBank/DDBJ whole genome shotgun (WGS) entry which is preliminary data.</text>
</comment>
<organism evidence="2 3">
    <name type="scientific">Roseiterribacter gracilis</name>
    <dbReference type="NCBI Taxonomy" id="2812848"/>
    <lineage>
        <taxon>Bacteria</taxon>
        <taxon>Pseudomonadati</taxon>
        <taxon>Pseudomonadota</taxon>
        <taxon>Alphaproteobacteria</taxon>
        <taxon>Rhodospirillales</taxon>
        <taxon>Roseiterribacteraceae</taxon>
        <taxon>Roseiterribacter</taxon>
    </lineage>
</organism>
<evidence type="ECO:0000313" key="3">
    <source>
        <dbReference type="Proteomes" id="UP000681075"/>
    </source>
</evidence>
<keyword evidence="1" id="KW-1133">Transmembrane helix</keyword>
<dbReference type="AlphaFoldDB" id="A0A8S8XAH6"/>
<dbReference type="EMBL" id="BOPV01000001">
    <property type="protein sequence ID" value="GIL39052.1"/>
    <property type="molecule type" value="Genomic_DNA"/>
</dbReference>
<keyword evidence="1" id="KW-0472">Membrane</keyword>
<keyword evidence="1" id="KW-0812">Transmembrane</keyword>